<dbReference type="EMBL" id="AZDG01000020">
    <property type="protein sequence ID" value="KRK63895.1"/>
    <property type="molecule type" value="Genomic_DNA"/>
</dbReference>
<dbReference type="InterPro" id="IPR023130">
    <property type="entry name" value="Ta0600-like_sf"/>
</dbReference>
<keyword evidence="3" id="KW-1185">Reference proteome</keyword>
<dbReference type="InterPro" id="IPR015046">
    <property type="entry name" value="LciA_Immunity-like"/>
</dbReference>
<dbReference type="Proteomes" id="UP000050929">
    <property type="component" value="Unassembled WGS sequence"/>
</dbReference>
<protein>
    <recommendedName>
        <fullName evidence="4">Bacteriocin immunity protein</fullName>
    </recommendedName>
</protein>
<sequence length="100" mass="11545">MTDTMDQLEKAKSLIKDLYNSANDNRLKKPLLKAYKRLEEGADVSDLTARAASAMNYLRITYKLTFTPQQEKSWRELRDMGSAAIMYHDPKNNLLDLSEM</sequence>
<gene>
    <name evidence="2" type="ORF">FC72_GL001026</name>
</gene>
<dbReference type="Pfam" id="PF08951">
    <property type="entry name" value="EntA_Immun"/>
    <property type="match status" value="1"/>
</dbReference>
<dbReference type="STRING" id="1423811.FC72_GL001026"/>
<evidence type="ECO:0008006" key="4">
    <source>
        <dbReference type="Google" id="ProtNLM"/>
    </source>
</evidence>
<keyword evidence="1" id="KW-0079">Bacteriocin immunity</keyword>
<dbReference type="Gene3D" id="1.20.1440.50">
    <property type="entry name" value="Ta0600-like"/>
    <property type="match status" value="1"/>
</dbReference>
<evidence type="ECO:0000313" key="3">
    <source>
        <dbReference type="Proteomes" id="UP000050929"/>
    </source>
</evidence>
<proteinExistence type="predicted"/>
<dbReference type="OrthoDB" id="2296462at2"/>
<evidence type="ECO:0000256" key="1">
    <source>
        <dbReference type="ARBA" id="ARBA00023025"/>
    </source>
</evidence>
<evidence type="ECO:0000313" key="2">
    <source>
        <dbReference type="EMBL" id="KRK63895.1"/>
    </source>
</evidence>
<dbReference type="AlphaFoldDB" id="A0A0R1J9Q9"/>
<name>A0A0R1J9Q9_9LACO</name>
<dbReference type="SUPFAM" id="SSF109797">
    <property type="entry name" value="Bacteriocin immunity protein-like"/>
    <property type="match status" value="1"/>
</dbReference>
<organism evidence="2 3">
    <name type="scientific">Companilactobacillus tucceti DSM 20183</name>
    <dbReference type="NCBI Taxonomy" id="1423811"/>
    <lineage>
        <taxon>Bacteria</taxon>
        <taxon>Bacillati</taxon>
        <taxon>Bacillota</taxon>
        <taxon>Bacilli</taxon>
        <taxon>Lactobacillales</taxon>
        <taxon>Lactobacillaceae</taxon>
        <taxon>Companilactobacillus</taxon>
    </lineage>
</organism>
<comment type="caution">
    <text evidence="2">The sequence shown here is derived from an EMBL/GenBank/DDBJ whole genome shotgun (WGS) entry which is preliminary data.</text>
</comment>
<accession>A0A0R1J9Q9</accession>
<dbReference type="RefSeq" id="WP_057766818.1">
    <property type="nucleotide sequence ID" value="NZ_AZDG01000020.1"/>
</dbReference>
<dbReference type="PATRIC" id="fig|1423811.3.peg.1038"/>
<reference evidence="2 3" key="1">
    <citation type="journal article" date="2015" name="Genome Announc.">
        <title>Expanding the biotechnology potential of lactobacilli through comparative genomics of 213 strains and associated genera.</title>
        <authorList>
            <person name="Sun Z."/>
            <person name="Harris H.M."/>
            <person name="McCann A."/>
            <person name="Guo C."/>
            <person name="Argimon S."/>
            <person name="Zhang W."/>
            <person name="Yang X."/>
            <person name="Jeffery I.B."/>
            <person name="Cooney J.C."/>
            <person name="Kagawa T.F."/>
            <person name="Liu W."/>
            <person name="Song Y."/>
            <person name="Salvetti E."/>
            <person name="Wrobel A."/>
            <person name="Rasinkangas P."/>
            <person name="Parkhill J."/>
            <person name="Rea M.C."/>
            <person name="O'Sullivan O."/>
            <person name="Ritari J."/>
            <person name="Douillard F.P."/>
            <person name="Paul Ross R."/>
            <person name="Yang R."/>
            <person name="Briner A.E."/>
            <person name="Felis G.E."/>
            <person name="de Vos W.M."/>
            <person name="Barrangou R."/>
            <person name="Klaenhammer T.R."/>
            <person name="Caufield P.W."/>
            <person name="Cui Y."/>
            <person name="Zhang H."/>
            <person name="O'Toole P.W."/>
        </authorList>
    </citation>
    <scope>NUCLEOTIDE SEQUENCE [LARGE SCALE GENOMIC DNA]</scope>
    <source>
        <strain evidence="2 3">DSM 20183</strain>
    </source>
</reference>
<dbReference type="GO" id="GO:0030153">
    <property type="term" value="P:bacteriocin immunity"/>
    <property type="evidence" value="ECO:0007669"/>
    <property type="project" value="UniProtKB-KW"/>
</dbReference>